<evidence type="ECO:0000259" key="4">
    <source>
        <dbReference type="PROSITE" id="PS01124"/>
    </source>
</evidence>
<accession>A0ABU4Y3N4</accession>
<proteinExistence type="predicted"/>
<organism evidence="5 6">
    <name type="scientific">Mesorhizobium album</name>
    <dbReference type="NCBI Taxonomy" id="3072314"/>
    <lineage>
        <taxon>Bacteria</taxon>
        <taxon>Pseudomonadati</taxon>
        <taxon>Pseudomonadota</taxon>
        <taxon>Alphaproteobacteria</taxon>
        <taxon>Hyphomicrobiales</taxon>
        <taxon>Phyllobacteriaceae</taxon>
        <taxon>Mesorhizobium</taxon>
    </lineage>
</organism>
<evidence type="ECO:0000313" key="6">
    <source>
        <dbReference type="Proteomes" id="UP001287059"/>
    </source>
</evidence>
<evidence type="ECO:0000256" key="3">
    <source>
        <dbReference type="ARBA" id="ARBA00023163"/>
    </source>
</evidence>
<evidence type="ECO:0000256" key="1">
    <source>
        <dbReference type="ARBA" id="ARBA00023015"/>
    </source>
</evidence>
<protein>
    <submittedName>
        <fullName evidence="5">Helix-turn-helix domain-containing protein</fullName>
    </submittedName>
</protein>
<dbReference type="PANTHER" id="PTHR46796">
    <property type="entry name" value="HTH-TYPE TRANSCRIPTIONAL ACTIVATOR RHAS-RELATED"/>
    <property type="match status" value="1"/>
</dbReference>
<reference evidence="5 6" key="1">
    <citation type="submission" date="2023-08" db="EMBL/GenBank/DDBJ databases">
        <title>Implementing the SeqCode for naming new Mesorhizobium species isolated from Vachellia karroo root nodules.</title>
        <authorList>
            <person name="Van Lill M."/>
        </authorList>
    </citation>
    <scope>NUCLEOTIDE SEQUENCE [LARGE SCALE GENOMIC DNA]</scope>
    <source>
        <strain evidence="5 6">VK24D</strain>
    </source>
</reference>
<dbReference type="PANTHER" id="PTHR46796:SF6">
    <property type="entry name" value="ARAC SUBFAMILY"/>
    <property type="match status" value="1"/>
</dbReference>
<dbReference type="PROSITE" id="PS00041">
    <property type="entry name" value="HTH_ARAC_FAMILY_1"/>
    <property type="match status" value="1"/>
</dbReference>
<comment type="caution">
    <text evidence="5">The sequence shown here is derived from an EMBL/GenBank/DDBJ whole genome shotgun (WGS) entry which is preliminary data.</text>
</comment>
<dbReference type="SMART" id="SM00342">
    <property type="entry name" value="HTH_ARAC"/>
    <property type="match status" value="1"/>
</dbReference>
<keyword evidence="6" id="KW-1185">Reference proteome</keyword>
<feature type="domain" description="HTH araC/xylS-type" evidence="4">
    <location>
        <begin position="211"/>
        <end position="312"/>
    </location>
</feature>
<dbReference type="InterPro" id="IPR018060">
    <property type="entry name" value="HTH_AraC"/>
</dbReference>
<dbReference type="Pfam" id="PF12833">
    <property type="entry name" value="HTH_18"/>
    <property type="match status" value="1"/>
</dbReference>
<evidence type="ECO:0000313" key="5">
    <source>
        <dbReference type="EMBL" id="MDX8480725.1"/>
    </source>
</evidence>
<name>A0ABU4Y3N4_9HYPH</name>
<sequence>MHLSTMSVPPRDRLGTWLEFYGHKLFNLEIEPFGDEPFRAEVTLRSLPGVSLSTGARSNAHYRIRRQHLKNAGDMVMLIAVLAGRGHSVQRNREALTLPGQAVMMLTSEPAIHTLVDSGRYLSLYVPRAVLASIAPGFDRLLVSSIDAGRESLRLLIGYAGMINNAGALASPELQLGLAAHIQDLLALTLADSGEAVEIARGRGLRAARLKAIKGDVAANLHLPGLSAEDVARRQGVTPDYVRKLLRGQGTSFADYLLELRLLSVHRALCDPRLAAVEVGAIAYDAGFADISYFNRRFRHRFGATPTDVRQAALAAR</sequence>
<dbReference type="PRINTS" id="PR00032">
    <property type="entry name" value="HTHARAC"/>
</dbReference>
<dbReference type="Gene3D" id="1.10.10.60">
    <property type="entry name" value="Homeodomain-like"/>
    <property type="match status" value="1"/>
</dbReference>
<keyword evidence="1" id="KW-0805">Transcription regulation</keyword>
<gene>
    <name evidence="5" type="ORF">RFN28_19960</name>
</gene>
<dbReference type="InterPro" id="IPR009057">
    <property type="entry name" value="Homeodomain-like_sf"/>
</dbReference>
<keyword evidence="2" id="KW-0238">DNA-binding</keyword>
<dbReference type="RefSeq" id="WP_320289031.1">
    <property type="nucleotide sequence ID" value="NZ_JAVIIW010000023.1"/>
</dbReference>
<keyword evidence="3" id="KW-0804">Transcription</keyword>
<dbReference type="SUPFAM" id="SSF46689">
    <property type="entry name" value="Homeodomain-like"/>
    <property type="match status" value="1"/>
</dbReference>
<dbReference type="Pfam" id="PF14525">
    <property type="entry name" value="AraC_binding_2"/>
    <property type="match status" value="1"/>
</dbReference>
<dbReference type="InterPro" id="IPR050204">
    <property type="entry name" value="AraC_XylS_family_regulators"/>
</dbReference>
<dbReference type="EMBL" id="JAVIIW010000023">
    <property type="protein sequence ID" value="MDX8480725.1"/>
    <property type="molecule type" value="Genomic_DNA"/>
</dbReference>
<dbReference type="InterPro" id="IPR018062">
    <property type="entry name" value="HTH_AraC-typ_CS"/>
</dbReference>
<dbReference type="PROSITE" id="PS01124">
    <property type="entry name" value="HTH_ARAC_FAMILY_2"/>
    <property type="match status" value="1"/>
</dbReference>
<dbReference type="Proteomes" id="UP001287059">
    <property type="component" value="Unassembled WGS sequence"/>
</dbReference>
<dbReference type="InterPro" id="IPR020449">
    <property type="entry name" value="Tscrpt_reg_AraC-type_HTH"/>
</dbReference>
<evidence type="ECO:0000256" key="2">
    <source>
        <dbReference type="ARBA" id="ARBA00023125"/>
    </source>
</evidence>
<dbReference type="InterPro" id="IPR035418">
    <property type="entry name" value="AraC-bd_2"/>
</dbReference>